<dbReference type="InterPro" id="IPR007000">
    <property type="entry name" value="PLipase_B-like"/>
</dbReference>
<evidence type="ECO:0000256" key="5">
    <source>
        <dbReference type="ARBA" id="ARBA00023098"/>
    </source>
</evidence>
<evidence type="ECO:0000256" key="4">
    <source>
        <dbReference type="ARBA" id="ARBA00022963"/>
    </source>
</evidence>
<gene>
    <name evidence="8" type="ORF">AFUS01_LOCUS5492</name>
</gene>
<dbReference type="EMBL" id="CAJVCH010035072">
    <property type="protein sequence ID" value="CAG7715957.1"/>
    <property type="molecule type" value="Genomic_DNA"/>
</dbReference>
<reference evidence="8" key="1">
    <citation type="submission" date="2021-06" db="EMBL/GenBank/DDBJ databases">
        <authorList>
            <person name="Hodson N. C."/>
            <person name="Mongue J. A."/>
            <person name="Jaron S. K."/>
        </authorList>
    </citation>
    <scope>NUCLEOTIDE SEQUENCE</scope>
</reference>
<dbReference type="EC" id="3.1.1.-" evidence="7"/>
<evidence type="ECO:0000256" key="2">
    <source>
        <dbReference type="ARBA" id="ARBA00022729"/>
    </source>
</evidence>
<keyword evidence="6" id="KW-0325">Glycoprotein</keyword>
<dbReference type="PANTHER" id="PTHR12370">
    <property type="entry name" value="PHOSPHOLIPASE B-RELATED"/>
    <property type="match status" value="1"/>
</dbReference>
<keyword evidence="4 7" id="KW-0442">Lipid degradation</keyword>
<evidence type="ECO:0000256" key="7">
    <source>
        <dbReference type="RuleBase" id="RU364138"/>
    </source>
</evidence>
<dbReference type="Pfam" id="PF04916">
    <property type="entry name" value="Phospholip_B"/>
    <property type="match status" value="1"/>
</dbReference>
<dbReference type="GO" id="GO:0004620">
    <property type="term" value="F:phospholipase activity"/>
    <property type="evidence" value="ECO:0007669"/>
    <property type="project" value="InterPro"/>
</dbReference>
<evidence type="ECO:0000256" key="6">
    <source>
        <dbReference type="ARBA" id="ARBA00023180"/>
    </source>
</evidence>
<dbReference type="AlphaFoldDB" id="A0A8J2JBW7"/>
<comment type="similarity">
    <text evidence="1 7">Belongs to the phospholipase B-like family.</text>
</comment>
<comment type="caution">
    <text evidence="8">The sequence shown here is derived from an EMBL/GenBank/DDBJ whole genome shotgun (WGS) entry which is preliminary data.</text>
</comment>
<keyword evidence="9" id="KW-1185">Reference proteome</keyword>
<evidence type="ECO:0000313" key="8">
    <source>
        <dbReference type="EMBL" id="CAG7715957.1"/>
    </source>
</evidence>
<dbReference type="OrthoDB" id="443524at2759"/>
<sequence>MFLGGKMKGLNPFGILLLLQSAFFPWVLCRGLLEDYQQNDTALNGEFAYVTWTREEGYDIKIFPTDYAAVDPSDIDWIARGRYQNLVNKTGWGILEVETQPTWPDEMQMFAAGMAEGHLTRDLIFYFWQNNIEHHCDGKLALCKSVQKFITQNEDWVKQRILKMKDVSSYWHHVNLIYQQMEGLQFGFQKTQNDTVFRLSDLDLLRFNILGDMSDLESALGSNSQIVNASDTMKDGHCSALIKLIGNRDIYASHVSWSRYETMLKILKRYKFPLKISSAPDSPPAPGSSISMSSYPGMVSSMDDFYTISSGLLVTETSIINFNRTLWGKVSPKNSIYTGIRAMVANRLANDGKQWAKLFRIFNSGTYNNQWMILNYGLFEPQKPLNIGLLWLLEQIPGLTVSKDVTSVLNKTGYWASYNVPYFEDVLQLSGSSQMQQLMRYNDYKHDPLSRCNCTPPYSACHAISARCELNPEDGKYPFPPLGHSELGATDMKLVTLDSFLLQQIIAIAGPTYDPLPPFQWSKSTLNKLPHYGMPDKFEFEPIVPRWKWL</sequence>
<accession>A0A8J2JBW7</accession>
<protein>
    <recommendedName>
        <fullName evidence="7">Phospholipase B-like</fullName>
        <ecNumber evidence="7">3.1.1.-</ecNumber>
    </recommendedName>
</protein>
<dbReference type="GO" id="GO:0005576">
    <property type="term" value="C:extracellular region"/>
    <property type="evidence" value="ECO:0007669"/>
    <property type="project" value="TreeGrafter"/>
</dbReference>
<evidence type="ECO:0000313" key="9">
    <source>
        <dbReference type="Proteomes" id="UP000708208"/>
    </source>
</evidence>
<dbReference type="Proteomes" id="UP000708208">
    <property type="component" value="Unassembled WGS sequence"/>
</dbReference>
<name>A0A8J2JBW7_9HEXA</name>
<dbReference type="PANTHER" id="PTHR12370:SF3">
    <property type="entry name" value="PHOSPHOLIPASE B-LIKE 2-RELATED"/>
    <property type="match status" value="1"/>
</dbReference>
<evidence type="ECO:0000256" key="3">
    <source>
        <dbReference type="ARBA" id="ARBA00022801"/>
    </source>
</evidence>
<proteinExistence type="inferred from homology"/>
<comment type="function">
    <text evidence="7">Putative phospholipase.</text>
</comment>
<keyword evidence="2" id="KW-0732">Signal</keyword>
<keyword evidence="5 7" id="KW-0443">Lipid metabolism</keyword>
<dbReference type="GO" id="GO:0009395">
    <property type="term" value="P:phospholipid catabolic process"/>
    <property type="evidence" value="ECO:0007669"/>
    <property type="project" value="TreeGrafter"/>
</dbReference>
<evidence type="ECO:0000256" key="1">
    <source>
        <dbReference type="ARBA" id="ARBA00007835"/>
    </source>
</evidence>
<organism evidence="8 9">
    <name type="scientific">Allacma fusca</name>
    <dbReference type="NCBI Taxonomy" id="39272"/>
    <lineage>
        <taxon>Eukaryota</taxon>
        <taxon>Metazoa</taxon>
        <taxon>Ecdysozoa</taxon>
        <taxon>Arthropoda</taxon>
        <taxon>Hexapoda</taxon>
        <taxon>Collembola</taxon>
        <taxon>Symphypleona</taxon>
        <taxon>Sminthuridae</taxon>
        <taxon>Allacma</taxon>
    </lineage>
</organism>
<keyword evidence="3 7" id="KW-0378">Hydrolase</keyword>